<sequence>MVFTRSRAKSLDRRPNAPALDADGAQGGTDAAQGGDVTPQTRQSVQMTPVQQLFTPLSTMPPAAAAASTPIMMTDQHLQQLLSALRTPAPQPPPSFVNTMASHSNFARCSARFDGALDTDVIAFIDAIEIYKECVTMDDGIALRGLPMLLTGLAGTWWQGVKHSVTTWTDAMQLLRQTFGPRLPPHKIYREIMREEQSSERTDVFVCRKRALIAQLPPGKLAEDVQLDMVYGMLHQRIREKVPRSCFSTFSELLERARAVEDLLEEGRARPPERPSTSSAPAKPAMVAAPPVVPSEATAVNSAPASAKSSGSATPKSRPRCAYCKRFGHDKDTCQKLALSKKAPTEHTERKPAPAVTCFGCGAPGVIRSQCSNCKARDAKSASTSFHTVSVSAVGTTLDARPRPVVNIQICGVSGSAMIDCGAKVSIASASLREVFTKSNVKFNETIADIKLADSSVKSCNVETAIVDVNLHGVVVPTMFVVLPGATDSLLGMNFVKDSGMIQDFKNDRMIVGDACFPMRYENSDSNSLACSLVGLRENEGTLLTASEREDLSSLLEKNADIFAPGGGPTPYAEHHIDTGDHLPIAVPPYRLTPARKEIMKAEIDKMLAEDVIEECESAWSAPALLVPKKDGSFRFCVDYRRLNAVTATDSYPIPLIDDLLQMTKRDCHMSTIDLRAVADRSRREGPCFQEGDLVLVTNHALSQASKGITKKFAPRRIGPFKVSRVLSPTTYEVVDSQDRVRGRYHASLLTPYVGDTEPIVAKSRGRPKSQPGRSCDLEGEDVAPSITTEGRTTRGRCIRIPERYRNAL</sequence>
<evidence type="ECO:0000256" key="3">
    <source>
        <dbReference type="ARBA" id="ARBA00022722"/>
    </source>
</evidence>
<dbReference type="Gene3D" id="3.10.10.10">
    <property type="entry name" value="HIV Type 1 Reverse Transcriptase, subunit A, domain 1"/>
    <property type="match status" value="1"/>
</dbReference>
<feature type="region of interest" description="Disordered" evidence="5">
    <location>
        <begin position="1"/>
        <end position="44"/>
    </location>
</feature>
<feature type="region of interest" description="Disordered" evidence="5">
    <location>
        <begin position="264"/>
        <end position="319"/>
    </location>
</feature>
<keyword evidence="3" id="KW-0540">Nuclease</keyword>
<keyword evidence="2" id="KW-0548">Nucleotidyltransferase</keyword>
<feature type="region of interest" description="Disordered" evidence="5">
    <location>
        <begin position="759"/>
        <end position="795"/>
    </location>
</feature>
<proteinExistence type="predicted"/>
<feature type="compositionally biased region" description="Low complexity" evidence="5">
    <location>
        <begin position="21"/>
        <end position="36"/>
    </location>
</feature>
<dbReference type="CDD" id="cd01647">
    <property type="entry name" value="RT_LTR"/>
    <property type="match status" value="1"/>
</dbReference>
<dbReference type="SUPFAM" id="SSF56672">
    <property type="entry name" value="DNA/RNA polymerases"/>
    <property type="match status" value="1"/>
</dbReference>
<dbReference type="PANTHER" id="PTHR37984:SF5">
    <property type="entry name" value="PROTEIN NYNRIN-LIKE"/>
    <property type="match status" value="1"/>
</dbReference>
<dbReference type="PANTHER" id="PTHR37984">
    <property type="entry name" value="PROTEIN CBG26694"/>
    <property type="match status" value="1"/>
</dbReference>
<dbReference type="Proteomes" id="UP001549921">
    <property type="component" value="Unassembled WGS sequence"/>
</dbReference>
<dbReference type="InterPro" id="IPR021109">
    <property type="entry name" value="Peptidase_aspartic_dom_sf"/>
</dbReference>
<name>A0ABD0T3J4_LOXSC</name>
<dbReference type="GO" id="GO:0016779">
    <property type="term" value="F:nucleotidyltransferase activity"/>
    <property type="evidence" value="ECO:0007669"/>
    <property type="project" value="UniProtKB-KW"/>
</dbReference>
<dbReference type="GO" id="GO:0004519">
    <property type="term" value="F:endonuclease activity"/>
    <property type="evidence" value="ECO:0007669"/>
    <property type="project" value="UniProtKB-KW"/>
</dbReference>
<protein>
    <submittedName>
        <fullName evidence="6">Uncharacterized protein</fullName>
    </submittedName>
</protein>
<dbReference type="CDD" id="cd00303">
    <property type="entry name" value="retropepsin_like"/>
    <property type="match status" value="1"/>
</dbReference>
<keyword evidence="1" id="KW-0808">Transferase</keyword>
<evidence type="ECO:0000256" key="1">
    <source>
        <dbReference type="ARBA" id="ARBA00022679"/>
    </source>
</evidence>
<comment type="caution">
    <text evidence="6">The sequence shown here is derived from an EMBL/GenBank/DDBJ whole genome shotgun (WGS) entry which is preliminary data.</text>
</comment>
<feature type="compositionally biased region" description="Low complexity" evidence="5">
    <location>
        <begin position="280"/>
        <end position="316"/>
    </location>
</feature>
<evidence type="ECO:0000256" key="5">
    <source>
        <dbReference type="SAM" id="MobiDB-lite"/>
    </source>
</evidence>
<accession>A0ABD0T3J4</accession>
<dbReference type="SUPFAM" id="SSF50630">
    <property type="entry name" value="Acid proteases"/>
    <property type="match status" value="1"/>
</dbReference>
<evidence type="ECO:0000256" key="4">
    <source>
        <dbReference type="ARBA" id="ARBA00022759"/>
    </source>
</evidence>
<organism evidence="6 7">
    <name type="scientific">Loxostege sticticalis</name>
    <name type="common">Beet webworm moth</name>
    <dbReference type="NCBI Taxonomy" id="481309"/>
    <lineage>
        <taxon>Eukaryota</taxon>
        <taxon>Metazoa</taxon>
        <taxon>Ecdysozoa</taxon>
        <taxon>Arthropoda</taxon>
        <taxon>Hexapoda</taxon>
        <taxon>Insecta</taxon>
        <taxon>Pterygota</taxon>
        <taxon>Neoptera</taxon>
        <taxon>Endopterygota</taxon>
        <taxon>Lepidoptera</taxon>
        <taxon>Glossata</taxon>
        <taxon>Ditrysia</taxon>
        <taxon>Pyraloidea</taxon>
        <taxon>Crambidae</taxon>
        <taxon>Pyraustinae</taxon>
        <taxon>Loxostege</taxon>
    </lineage>
</organism>
<keyword evidence="4" id="KW-0378">Hydrolase</keyword>
<gene>
    <name evidence="6" type="ORF">ABMA28_000788</name>
</gene>
<keyword evidence="4" id="KW-0255">Endonuclease</keyword>
<dbReference type="InterPro" id="IPR043502">
    <property type="entry name" value="DNA/RNA_pol_sf"/>
</dbReference>
<evidence type="ECO:0000313" key="6">
    <source>
        <dbReference type="EMBL" id="KAL0832590.1"/>
    </source>
</evidence>
<dbReference type="Gene3D" id="2.40.70.10">
    <property type="entry name" value="Acid Proteases"/>
    <property type="match status" value="1"/>
</dbReference>
<dbReference type="EMBL" id="JBEDNZ010000010">
    <property type="protein sequence ID" value="KAL0832590.1"/>
    <property type="molecule type" value="Genomic_DNA"/>
</dbReference>
<evidence type="ECO:0000256" key="2">
    <source>
        <dbReference type="ARBA" id="ARBA00022695"/>
    </source>
</evidence>
<dbReference type="AlphaFoldDB" id="A0ABD0T3J4"/>
<feature type="compositionally biased region" description="Basic and acidic residues" evidence="5">
    <location>
        <begin position="264"/>
        <end position="273"/>
    </location>
</feature>
<dbReference type="InterPro" id="IPR050951">
    <property type="entry name" value="Retrovirus_Pol_polyprotein"/>
</dbReference>
<dbReference type="GO" id="GO:0071897">
    <property type="term" value="P:DNA biosynthetic process"/>
    <property type="evidence" value="ECO:0007669"/>
    <property type="project" value="UniProtKB-ARBA"/>
</dbReference>
<evidence type="ECO:0000313" key="7">
    <source>
        <dbReference type="Proteomes" id="UP001549921"/>
    </source>
</evidence>
<reference evidence="6 7" key="1">
    <citation type="submission" date="2024-06" db="EMBL/GenBank/DDBJ databases">
        <title>A chromosome-level genome assembly of beet webworm, Loxostege sticticalis.</title>
        <authorList>
            <person name="Zhang Y."/>
        </authorList>
    </citation>
    <scope>NUCLEOTIDE SEQUENCE [LARGE SCALE GENOMIC DNA]</scope>
    <source>
        <strain evidence="6">AQ028</strain>
        <tissue evidence="6">Male pupae</tissue>
    </source>
</reference>